<dbReference type="CDD" id="cd07323">
    <property type="entry name" value="LAM"/>
    <property type="match status" value="1"/>
</dbReference>
<reference evidence="5" key="1">
    <citation type="submission" date="2021-01" db="EMBL/GenBank/DDBJ databases">
        <authorList>
            <person name="Corre E."/>
            <person name="Pelletier E."/>
            <person name="Niang G."/>
            <person name="Scheremetjew M."/>
            <person name="Finn R."/>
            <person name="Kale V."/>
            <person name="Holt S."/>
            <person name="Cochrane G."/>
            <person name="Meng A."/>
            <person name="Brown T."/>
            <person name="Cohen L."/>
        </authorList>
    </citation>
    <scope>NUCLEOTIDE SEQUENCE</scope>
</reference>
<evidence type="ECO:0000259" key="4">
    <source>
        <dbReference type="PROSITE" id="PS50961"/>
    </source>
</evidence>
<evidence type="ECO:0000313" key="5">
    <source>
        <dbReference type="EMBL" id="CAD8871125.1"/>
    </source>
</evidence>
<dbReference type="PROSITE" id="PS50961">
    <property type="entry name" value="HTH_LA"/>
    <property type="match status" value="1"/>
</dbReference>
<dbReference type="InterPro" id="IPR036388">
    <property type="entry name" value="WH-like_DNA-bd_sf"/>
</dbReference>
<sequence length="436" mass="47533">MSEKTQETPSPQRSRARAKDGTVREKGYRVSEKLGNETLVHVELPESYSAEFLLQMRQLFLKELSLGADAWAPPKVERMRAVQGVRIAPDETAEEPNESGEGAQLEVVIPEAVVENSTTLIIHGIPSGVSCGKLSRKVNNIGFQGCCDIIHFPDGVASATINFRTPEACERFVDHVHGSEARKVLGRRCGQDILRVEYAPFQGREACLAKFGTKSVARELVFFDTQGFPVLGSPDRTTGLRADAPDFVPFSLPSTAASSPNLMPVDGGWVVPDVSIWGEGTMVMCDSSNPLCSDDAGQMPAEMQVAGAAHIVAMLSAQRFAEAEAAKYQTSTVEAKKAEATDIVDTSKDGHAMNESRKKEVLDQVEYYFSAANVAQDTYLRSLMDEDGWVDLQALVQFPRLQKLGATAENTPDALLCSSEVEVSPARTHLRQRRSP</sequence>
<feature type="region of interest" description="Disordered" evidence="3">
    <location>
        <begin position="1"/>
        <end position="28"/>
    </location>
</feature>
<feature type="domain" description="HTH La-type RNA-binding" evidence="4">
    <location>
        <begin position="351"/>
        <end position="436"/>
    </location>
</feature>
<dbReference type="Pfam" id="PF05383">
    <property type="entry name" value="La"/>
    <property type="match status" value="1"/>
</dbReference>
<dbReference type="InterPro" id="IPR036390">
    <property type="entry name" value="WH_DNA-bd_sf"/>
</dbReference>
<dbReference type="EMBL" id="HBFQ01064166">
    <property type="protein sequence ID" value="CAD8871125.1"/>
    <property type="molecule type" value="Transcribed_RNA"/>
</dbReference>
<dbReference type="PANTHER" id="PTHR22792">
    <property type="entry name" value="LUPUS LA PROTEIN-RELATED"/>
    <property type="match status" value="1"/>
</dbReference>
<evidence type="ECO:0000256" key="2">
    <source>
        <dbReference type="PROSITE-ProRule" id="PRU00332"/>
    </source>
</evidence>
<keyword evidence="1 2" id="KW-0694">RNA-binding</keyword>
<accession>A0A7S1B0J4</accession>
<dbReference type="SUPFAM" id="SSF46785">
    <property type="entry name" value="Winged helix' DNA-binding domain"/>
    <property type="match status" value="1"/>
</dbReference>
<dbReference type="Gene3D" id="1.10.10.10">
    <property type="entry name" value="Winged helix-like DNA-binding domain superfamily/Winged helix DNA-binding domain"/>
    <property type="match status" value="1"/>
</dbReference>
<evidence type="ECO:0000256" key="3">
    <source>
        <dbReference type="SAM" id="MobiDB-lite"/>
    </source>
</evidence>
<proteinExistence type="predicted"/>
<gene>
    <name evidence="5" type="ORF">NSCI0253_LOCUS45482</name>
</gene>
<evidence type="ECO:0000256" key="1">
    <source>
        <dbReference type="ARBA" id="ARBA00022884"/>
    </source>
</evidence>
<protein>
    <recommendedName>
        <fullName evidence="4">HTH La-type RNA-binding domain-containing protein</fullName>
    </recommendedName>
</protein>
<dbReference type="SMART" id="SM00715">
    <property type="entry name" value="LA"/>
    <property type="match status" value="1"/>
</dbReference>
<dbReference type="InterPro" id="IPR045180">
    <property type="entry name" value="La_dom_prot"/>
</dbReference>
<organism evidence="5">
    <name type="scientific">Noctiluca scintillans</name>
    <name type="common">Sea sparkle</name>
    <name type="synonym">Red tide dinoflagellate</name>
    <dbReference type="NCBI Taxonomy" id="2966"/>
    <lineage>
        <taxon>Eukaryota</taxon>
        <taxon>Sar</taxon>
        <taxon>Alveolata</taxon>
        <taxon>Dinophyceae</taxon>
        <taxon>Noctilucales</taxon>
        <taxon>Noctilucaceae</taxon>
        <taxon>Noctiluca</taxon>
    </lineage>
</organism>
<feature type="compositionally biased region" description="Basic and acidic residues" evidence="3">
    <location>
        <begin position="17"/>
        <end position="28"/>
    </location>
</feature>
<dbReference type="AlphaFoldDB" id="A0A7S1B0J4"/>
<dbReference type="GO" id="GO:0003723">
    <property type="term" value="F:RNA binding"/>
    <property type="evidence" value="ECO:0007669"/>
    <property type="project" value="UniProtKB-UniRule"/>
</dbReference>
<name>A0A7S1B0J4_NOCSC</name>
<dbReference type="InterPro" id="IPR006630">
    <property type="entry name" value="La_HTH"/>
</dbReference>